<dbReference type="EMBL" id="JBAWTH010000026">
    <property type="protein sequence ID" value="KAL2286053.1"/>
    <property type="molecule type" value="Genomic_DNA"/>
</dbReference>
<dbReference type="InterPro" id="IPR015889">
    <property type="entry name" value="Intradiol_dOase_core"/>
</dbReference>
<evidence type="ECO:0000313" key="4">
    <source>
        <dbReference type="Proteomes" id="UP001600888"/>
    </source>
</evidence>
<feature type="domain" description="Intradiol ring-cleavage dioxygenases" evidence="2">
    <location>
        <begin position="145"/>
        <end position="243"/>
    </location>
</feature>
<organism evidence="3 4">
    <name type="scientific">Diaporthe vaccinii</name>
    <dbReference type="NCBI Taxonomy" id="105482"/>
    <lineage>
        <taxon>Eukaryota</taxon>
        <taxon>Fungi</taxon>
        <taxon>Dikarya</taxon>
        <taxon>Ascomycota</taxon>
        <taxon>Pezizomycotina</taxon>
        <taxon>Sordariomycetes</taxon>
        <taxon>Sordariomycetidae</taxon>
        <taxon>Diaporthales</taxon>
        <taxon>Diaporthaceae</taxon>
        <taxon>Diaporthe</taxon>
        <taxon>Diaporthe eres species complex</taxon>
    </lineage>
</organism>
<dbReference type="CDD" id="cd03457">
    <property type="entry name" value="intradiol_dioxygenase_like"/>
    <property type="match status" value="1"/>
</dbReference>
<dbReference type="InterPro" id="IPR000627">
    <property type="entry name" value="Intradiol_dOase_C"/>
</dbReference>
<dbReference type="SUPFAM" id="SSF49482">
    <property type="entry name" value="Aromatic compound dioxygenase"/>
    <property type="match status" value="1"/>
</dbReference>
<dbReference type="Gene3D" id="2.60.130.10">
    <property type="entry name" value="Aromatic compound dioxygenase"/>
    <property type="match status" value="1"/>
</dbReference>
<comment type="caution">
    <text evidence="3">The sequence shown here is derived from an EMBL/GenBank/DDBJ whole genome shotgun (WGS) entry which is preliminary data.</text>
</comment>
<protein>
    <recommendedName>
        <fullName evidence="2">Intradiol ring-cleavage dioxygenases domain-containing protein</fullName>
    </recommendedName>
</protein>
<evidence type="ECO:0000259" key="2">
    <source>
        <dbReference type="Pfam" id="PF00775"/>
    </source>
</evidence>
<accession>A0ABR4EUE0</accession>
<evidence type="ECO:0000313" key="3">
    <source>
        <dbReference type="EMBL" id="KAL2286053.1"/>
    </source>
</evidence>
<dbReference type="Pfam" id="PF00775">
    <property type="entry name" value="Dioxygenase_C"/>
    <property type="match status" value="1"/>
</dbReference>
<dbReference type="Proteomes" id="UP001600888">
    <property type="component" value="Unassembled WGS sequence"/>
</dbReference>
<evidence type="ECO:0000256" key="1">
    <source>
        <dbReference type="SAM" id="SignalP"/>
    </source>
</evidence>
<proteinExistence type="predicted"/>
<sequence>MMLPTTVLVALATSLMTQVVSAHPEELFDKRAHLEEMTRHHVVAEVNSRALQACADQPRVKARRQEAIARRVATFERLRQERNLANAPFLHRRTAADFREWSEVDHNKTGLVSYNPGTPAEDIFGANASCVLAPDNANGPYFVSQELIRQNVSEGIPGVPMHLELQFIDINTCEPADVLIDIWGCNTTGKYSGVSARGQGGLHTTWLRGVQKTDKDGVVRFDTNFPGHYDFRATHQHIVAHVGSQVLPNGTYSGGKVAHLSQLFFDQDLRDAIEALPPYNTNRIRATTNLADGFTGYSASSAYDPFINFAVLGSDLTSGLFAWHELGINTSSNWDTYATYASIWAEGGGRDNPAFNFSVVGTPPPSSGGL</sequence>
<feature type="chain" id="PRO_5045085692" description="Intradiol ring-cleavage dioxygenases domain-containing protein" evidence="1">
    <location>
        <begin position="23"/>
        <end position="370"/>
    </location>
</feature>
<keyword evidence="1" id="KW-0732">Signal</keyword>
<dbReference type="PANTHER" id="PTHR34315">
    <property type="match status" value="1"/>
</dbReference>
<feature type="signal peptide" evidence="1">
    <location>
        <begin position="1"/>
        <end position="22"/>
    </location>
</feature>
<gene>
    <name evidence="3" type="ORF">FJTKL_07291</name>
</gene>
<reference evidence="3 4" key="1">
    <citation type="submission" date="2024-03" db="EMBL/GenBank/DDBJ databases">
        <title>A high-quality draft genome sequence of Diaporthe vaccinii, a causative agent of upright dieback and viscid rot disease in cranberry plants.</title>
        <authorList>
            <person name="Sarrasin M."/>
            <person name="Lang B.F."/>
            <person name="Burger G."/>
        </authorList>
    </citation>
    <scope>NUCLEOTIDE SEQUENCE [LARGE SCALE GENOMIC DNA]</scope>
    <source>
        <strain evidence="3 4">IS7</strain>
    </source>
</reference>
<name>A0ABR4EUE0_9PEZI</name>
<dbReference type="PANTHER" id="PTHR34315:SF2">
    <property type="entry name" value="ANCHORED DIOXYGENASE, PUTATIVE (AFU_ORTHOLOGUE AFUA_3G01800)-RELATED"/>
    <property type="match status" value="1"/>
</dbReference>
<keyword evidence="4" id="KW-1185">Reference proteome</keyword>